<dbReference type="EMBL" id="CP021744">
    <property type="protein sequence ID" value="ARZ68627.1"/>
    <property type="molecule type" value="Genomic_DNA"/>
</dbReference>
<protein>
    <submittedName>
        <fullName evidence="4">Membrane protein</fullName>
    </submittedName>
</protein>
<evidence type="ECO:0000256" key="1">
    <source>
        <dbReference type="SAM" id="MobiDB-lite"/>
    </source>
</evidence>
<keyword evidence="2" id="KW-1133">Transmembrane helix</keyword>
<evidence type="ECO:0000256" key="2">
    <source>
        <dbReference type="SAM" id="Phobius"/>
    </source>
</evidence>
<feature type="compositionally biased region" description="Gly residues" evidence="1">
    <location>
        <begin position="9"/>
        <end position="22"/>
    </location>
</feature>
<dbReference type="Proteomes" id="UP000195755">
    <property type="component" value="Chromosome"/>
</dbReference>
<dbReference type="Pfam" id="PF26526">
    <property type="entry name" value="DUF8175"/>
    <property type="match status" value="1"/>
</dbReference>
<name>A0A1Z2L2W3_9ACTN</name>
<feature type="region of interest" description="Disordered" evidence="1">
    <location>
        <begin position="1"/>
        <end position="64"/>
    </location>
</feature>
<feature type="compositionally biased region" description="Basic and acidic residues" evidence="1">
    <location>
        <begin position="23"/>
        <end position="40"/>
    </location>
</feature>
<evidence type="ECO:0000259" key="3">
    <source>
        <dbReference type="Pfam" id="PF26526"/>
    </source>
</evidence>
<feature type="domain" description="DUF8175" evidence="3">
    <location>
        <begin position="123"/>
        <end position="275"/>
    </location>
</feature>
<keyword evidence="2" id="KW-0812">Transmembrane</keyword>
<organism evidence="4 5">
    <name type="scientific">Streptomyces albireticuli</name>
    <dbReference type="NCBI Taxonomy" id="1940"/>
    <lineage>
        <taxon>Bacteria</taxon>
        <taxon>Bacillati</taxon>
        <taxon>Actinomycetota</taxon>
        <taxon>Actinomycetes</taxon>
        <taxon>Kitasatosporales</taxon>
        <taxon>Streptomycetaceae</taxon>
        <taxon>Streptomyces</taxon>
    </lineage>
</organism>
<feature type="compositionally biased region" description="Low complexity" evidence="1">
    <location>
        <begin position="110"/>
        <end position="121"/>
    </location>
</feature>
<feature type="transmembrane region" description="Helical" evidence="2">
    <location>
        <begin position="69"/>
        <end position="86"/>
    </location>
</feature>
<sequence length="303" mass="31148">MRAMSLGDDGYGGNGQDSGRSGGDYRDYGDRHLTRTRLPEGEGDPYAPARRGGRGGRGGGRTGLSSRNLVTVVGVVVLLIAAIAFANRGGGDSASDESEKGGGRTASAQPTGPTGTKPVGGKTAGIASGFAHTEQGAQSAAANFAVALGGDGMFKADSRHAIVSAVHTPDTAPALEKELDKAYTEGFFKNLGLKPDGTAPKGQTFISRTVPVGSKTTAYKDDEATVEVWCTGLVGLAGEGSTRPVTQTWFTLTQKLRWVDNDWKVSSSSQKQGPAPVGGDVQASTADEINNAVSGYGGFTYAR</sequence>
<dbReference type="KEGG" id="salj:SMD11_2980"/>
<accession>A0A1Z2L2W3</accession>
<evidence type="ECO:0000313" key="4">
    <source>
        <dbReference type="EMBL" id="ARZ68627.1"/>
    </source>
</evidence>
<keyword evidence="2" id="KW-0472">Membrane</keyword>
<dbReference type="AlphaFoldDB" id="A0A1Z2L2W3"/>
<proteinExistence type="predicted"/>
<reference evidence="4 5" key="1">
    <citation type="submission" date="2017-06" db="EMBL/GenBank/DDBJ databases">
        <title>Streptomyces albireticuli Genome sequencing and assembly.</title>
        <authorList>
            <person name="Wang Y."/>
            <person name="Du B."/>
            <person name="Ding Y."/>
            <person name="Liu H."/>
            <person name="Hou Q."/>
            <person name="Liu K."/>
            <person name="Yao L."/>
            <person name="Wang C."/>
        </authorList>
    </citation>
    <scope>NUCLEOTIDE SEQUENCE [LARGE SCALE GENOMIC DNA]</scope>
    <source>
        <strain evidence="4 5">MDJK11</strain>
    </source>
</reference>
<dbReference type="InterPro" id="IPR058488">
    <property type="entry name" value="DUF8175"/>
</dbReference>
<feature type="region of interest" description="Disordered" evidence="1">
    <location>
        <begin position="89"/>
        <end position="126"/>
    </location>
</feature>
<evidence type="ECO:0000313" key="5">
    <source>
        <dbReference type="Proteomes" id="UP000195755"/>
    </source>
</evidence>
<gene>
    <name evidence="4" type="ORF">SMD11_2980</name>
</gene>